<feature type="region of interest" description="Disordered" evidence="9">
    <location>
        <begin position="838"/>
        <end position="861"/>
    </location>
</feature>
<dbReference type="GeneID" id="25319028"/>
<dbReference type="Gene3D" id="2.30.30.380">
    <property type="entry name" value="Zn-finger domain of Sec23/24"/>
    <property type="match status" value="1"/>
</dbReference>
<keyword evidence="6 12" id="KW-0378">Hydrolase</keyword>
<evidence type="ECO:0000256" key="4">
    <source>
        <dbReference type="ARBA" id="ARBA00022723"/>
    </source>
</evidence>
<dbReference type="PANTHER" id="PTHR46072:SF4">
    <property type="entry name" value="AMIDASE C550.07-RELATED"/>
    <property type="match status" value="1"/>
</dbReference>
<keyword evidence="5 8" id="KW-0863">Zinc-finger</keyword>
<dbReference type="STRING" id="1408163.A0A0F4YN65"/>
<evidence type="ECO:0000313" key="12">
    <source>
        <dbReference type="EMBL" id="KKA19286.1"/>
    </source>
</evidence>
<dbReference type="InterPro" id="IPR036928">
    <property type="entry name" value="AS_sf"/>
</dbReference>
<dbReference type="GO" id="GO:0004040">
    <property type="term" value="F:amidase activity"/>
    <property type="evidence" value="ECO:0007669"/>
    <property type="project" value="UniProtKB-EC"/>
</dbReference>
<evidence type="ECO:0000256" key="7">
    <source>
        <dbReference type="ARBA" id="ARBA00022833"/>
    </source>
</evidence>
<evidence type="ECO:0000256" key="8">
    <source>
        <dbReference type="PROSITE-ProRule" id="PRU00322"/>
    </source>
</evidence>
<evidence type="ECO:0000256" key="6">
    <source>
        <dbReference type="ARBA" id="ARBA00022801"/>
    </source>
</evidence>
<keyword evidence="4" id="KW-0479">Metal-binding</keyword>
<dbReference type="EC" id="3.5.1.4" evidence="3"/>
<dbReference type="GO" id="GO:0008270">
    <property type="term" value="F:zinc ion binding"/>
    <property type="evidence" value="ECO:0007669"/>
    <property type="project" value="UniProtKB-KW"/>
</dbReference>
<reference evidence="12 13" key="1">
    <citation type="submission" date="2015-04" db="EMBL/GenBank/DDBJ databases">
        <authorList>
            <person name="Heijne W.H."/>
            <person name="Fedorova N.D."/>
            <person name="Nierman W.C."/>
            <person name="Vollebregt A.W."/>
            <person name="Zhao Z."/>
            <person name="Wu L."/>
            <person name="Kumar M."/>
            <person name="Stam H."/>
            <person name="van den Berg M.A."/>
            <person name="Pel H.J."/>
        </authorList>
    </citation>
    <scope>NUCLEOTIDE SEQUENCE [LARGE SCALE GENOMIC DNA]</scope>
    <source>
        <strain evidence="12 13">CBS 393.64</strain>
    </source>
</reference>
<evidence type="ECO:0000259" key="11">
    <source>
        <dbReference type="PROSITE" id="PS51397"/>
    </source>
</evidence>
<dbReference type="PANTHER" id="PTHR46072">
    <property type="entry name" value="AMIDASE-RELATED-RELATED"/>
    <property type="match status" value="1"/>
</dbReference>
<dbReference type="PROSITE" id="PS00571">
    <property type="entry name" value="AMIDASES"/>
    <property type="match status" value="1"/>
</dbReference>
<proteinExistence type="inferred from homology"/>
<dbReference type="InterPro" id="IPR020556">
    <property type="entry name" value="Amidase_CS"/>
</dbReference>
<evidence type="ECO:0000256" key="5">
    <source>
        <dbReference type="ARBA" id="ARBA00022771"/>
    </source>
</evidence>
<keyword evidence="13" id="KW-1185">Reference proteome</keyword>
<dbReference type="SUPFAM" id="SSF75304">
    <property type="entry name" value="Amidase signature (AS) enzymes"/>
    <property type="match status" value="1"/>
</dbReference>
<accession>A0A0F4YN65</accession>
<evidence type="ECO:0000256" key="1">
    <source>
        <dbReference type="ARBA" id="ARBA00001311"/>
    </source>
</evidence>
<evidence type="ECO:0000313" key="13">
    <source>
        <dbReference type="Proteomes" id="UP000053958"/>
    </source>
</evidence>
<dbReference type="PROSITE" id="PS51397">
    <property type="entry name" value="WLM"/>
    <property type="match status" value="1"/>
</dbReference>
<feature type="region of interest" description="Disordered" evidence="9">
    <location>
        <begin position="880"/>
        <end position="931"/>
    </location>
</feature>
<name>A0A0F4YN65_RASE3</name>
<comment type="caution">
    <text evidence="12">The sequence shown here is derived from an EMBL/GenBank/DDBJ whole genome shotgun (WGS) entry which is preliminary data.</text>
</comment>
<evidence type="ECO:0000259" key="10">
    <source>
        <dbReference type="PROSITE" id="PS50199"/>
    </source>
</evidence>
<dbReference type="PROSITE" id="PS01358">
    <property type="entry name" value="ZF_RANBP2_1"/>
    <property type="match status" value="1"/>
</dbReference>
<dbReference type="Pfam" id="PF08325">
    <property type="entry name" value="WLM"/>
    <property type="match status" value="1"/>
</dbReference>
<comment type="catalytic activity">
    <reaction evidence="1">
        <text>a monocarboxylic acid amide + H2O = a monocarboxylate + NH4(+)</text>
        <dbReference type="Rhea" id="RHEA:12020"/>
        <dbReference type="ChEBI" id="CHEBI:15377"/>
        <dbReference type="ChEBI" id="CHEBI:28938"/>
        <dbReference type="ChEBI" id="CHEBI:35757"/>
        <dbReference type="ChEBI" id="CHEBI:83628"/>
        <dbReference type="EC" id="3.5.1.4"/>
    </reaction>
</comment>
<feature type="compositionally biased region" description="Basic and acidic residues" evidence="9">
    <location>
        <begin position="840"/>
        <end position="849"/>
    </location>
</feature>
<dbReference type="InterPro" id="IPR001876">
    <property type="entry name" value="Znf_RanBP2"/>
</dbReference>
<evidence type="ECO:0000256" key="3">
    <source>
        <dbReference type="ARBA" id="ARBA00012922"/>
    </source>
</evidence>
<feature type="domain" description="WLM" evidence="11">
    <location>
        <begin position="633"/>
        <end position="829"/>
    </location>
</feature>
<dbReference type="RefSeq" id="XP_013325898.1">
    <property type="nucleotide sequence ID" value="XM_013470444.1"/>
</dbReference>
<dbReference type="InterPro" id="IPR013536">
    <property type="entry name" value="WLM_dom"/>
</dbReference>
<dbReference type="Proteomes" id="UP000053958">
    <property type="component" value="Unassembled WGS sequence"/>
</dbReference>
<dbReference type="PROSITE" id="PS50199">
    <property type="entry name" value="ZF_RANBP2_2"/>
    <property type="match status" value="1"/>
</dbReference>
<dbReference type="EMBL" id="LASV01000362">
    <property type="protein sequence ID" value="KKA19286.1"/>
    <property type="molecule type" value="Genomic_DNA"/>
</dbReference>
<dbReference type="Gene3D" id="3.90.1300.10">
    <property type="entry name" value="Amidase signature (AS) domain"/>
    <property type="match status" value="1"/>
</dbReference>
<organism evidence="12 13">
    <name type="scientific">Rasamsonia emersonii (strain ATCC 16479 / CBS 393.64 / IMI 116815)</name>
    <dbReference type="NCBI Taxonomy" id="1408163"/>
    <lineage>
        <taxon>Eukaryota</taxon>
        <taxon>Fungi</taxon>
        <taxon>Dikarya</taxon>
        <taxon>Ascomycota</taxon>
        <taxon>Pezizomycotina</taxon>
        <taxon>Eurotiomycetes</taxon>
        <taxon>Eurotiomycetidae</taxon>
        <taxon>Eurotiales</taxon>
        <taxon>Trichocomaceae</taxon>
        <taxon>Rasamsonia</taxon>
    </lineage>
</organism>
<protein>
    <recommendedName>
        <fullName evidence="3">amidase</fullName>
        <ecNumber evidence="3">3.5.1.4</ecNumber>
    </recommendedName>
</protein>
<dbReference type="AlphaFoldDB" id="A0A0F4YN65"/>
<gene>
    <name evidence="12" type="ORF">T310_6743</name>
</gene>
<dbReference type="Pfam" id="PF01425">
    <property type="entry name" value="Amidase"/>
    <property type="match status" value="1"/>
</dbReference>
<evidence type="ECO:0000256" key="2">
    <source>
        <dbReference type="ARBA" id="ARBA00009199"/>
    </source>
</evidence>
<feature type="compositionally biased region" description="Polar residues" evidence="9">
    <location>
        <begin position="989"/>
        <end position="1006"/>
    </location>
</feature>
<comment type="similarity">
    <text evidence="2">Belongs to the amidase family.</text>
</comment>
<sequence length="1059" mass="117799">MARKPWQEVAKLAQEARNKSIALVQPPVPDVPADLPLNVSEIPRQLLTPSEIEITETPPEALVQKLASGELTSVAVITAFLRRAGLAQKLTNCITELLPNEAIERAQFLDNYLKEHGKPIGPLHGMPISVKEHIGMKGRGLNAGFIAWWDHVADEDAHALQILWKAGAVFYARTTQPQTLMHLACSSNLYGETVNPFNRRLTSGGSSGGEGALIGLRGSVLGLGTDIGGSIRSPAANNGIYGLRPTGGRFPFDGLKAARGPFGIVPVMGPLSASREGLRMLMKTAIDAKPWLKETSLFPFPWRDQVSYLDDESGKKKLKVGVIWDDGVVRPHPPVTKALKEVVEKLQTVPGVEVVDWKPYRHDYAWERIASLYYCDGAHEGLDILTDGGEPLLPLSEFIIKENPYRRRLQMEDLWDLLAKNEEYKRAYAKLWNETATGVDADGHPTGMVDVILCPIGPGAAPPLNQARYWGYTAQWNLLDYPAAVFPVTQVKPDVDHIEADYKPRNEKDEFNYKLYDPEVYRDAPVSLQLVGRPFEDEKNALMIVQQTEHRFHSHKSIMNQSTIMLVHSRWQMKSAFVSQAAWVNVVPDPFCSADVSAAACKSVCPLPPKLNQLTTLSLALSTSSNCIKKATFQMRELDPLVLEYQHDKHRPRESEALLMLRKVASLVKPIMRQRNWKVGTLCEFYPSERNLLGLNINAGQKICLRLRYPTDERQFLPLENVVDTMLHELCHIVHGPHNQEFHALWNQLRDEHEELTRKGYTGEGFLSEGRRLGGRKIPLDEARRLARVAAERRRTLSAGSGQRLGGAPIMKGADIRKVIADAAQRRIEVMNGCASGTKDSQRLAEEASRNGFRTKAEEDDANERAIMQAYIEMIQEEEREKYGQSYIPPSQENPAGPRSTLSPPPVPEHSKPQPPRSSSDHDTISTTPVNNASYDDAWSCPICTLENPPNFLCCDACGSERPPPTSTSKSRPESNTTPAKNKPEGKKSSTSKPLSRPASQYSASSRAFKPRTSAAEALAKLERNTPKRPLGWICHVCGTFMETEWWTCASCGTMKQSS</sequence>
<feature type="compositionally biased region" description="Pro residues" evidence="9">
    <location>
        <begin position="903"/>
        <end position="916"/>
    </location>
</feature>
<dbReference type="InterPro" id="IPR023631">
    <property type="entry name" value="Amidase_dom"/>
</dbReference>
<dbReference type="OrthoDB" id="261960at2759"/>
<evidence type="ECO:0000256" key="9">
    <source>
        <dbReference type="SAM" id="MobiDB-lite"/>
    </source>
</evidence>
<keyword evidence="7" id="KW-0862">Zinc</keyword>
<feature type="region of interest" description="Disordered" evidence="9">
    <location>
        <begin position="963"/>
        <end position="1013"/>
    </location>
</feature>
<feature type="domain" description="RanBP2-type" evidence="10">
    <location>
        <begin position="935"/>
        <end position="964"/>
    </location>
</feature>